<dbReference type="AlphaFoldDB" id="A0A7X5F631"/>
<dbReference type="InterPro" id="IPR035437">
    <property type="entry name" value="SNase_OB-fold_sf"/>
</dbReference>
<protein>
    <submittedName>
        <fullName evidence="1">Thermonuclease family protein</fullName>
    </submittedName>
</protein>
<dbReference type="SUPFAM" id="SSF50199">
    <property type="entry name" value="Staphylococcal nuclease"/>
    <property type="match status" value="1"/>
</dbReference>
<proteinExistence type="predicted"/>
<dbReference type="Proteomes" id="UP000586722">
    <property type="component" value="Unassembled WGS sequence"/>
</dbReference>
<keyword evidence="2" id="KW-1185">Reference proteome</keyword>
<evidence type="ECO:0000313" key="1">
    <source>
        <dbReference type="EMBL" id="NBN80448.1"/>
    </source>
</evidence>
<reference evidence="2" key="1">
    <citation type="submission" date="2020-01" db="EMBL/GenBank/DDBJ databases">
        <authorList>
            <person name="Fang Y."/>
            <person name="Sun R."/>
            <person name="Nie L."/>
            <person name="He J."/>
            <person name="Hao L."/>
            <person name="Wang L."/>
            <person name="Su S."/>
            <person name="Lv E."/>
            <person name="Zhang Z."/>
            <person name="Xie R."/>
            <person name="Liu H."/>
        </authorList>
    </citation>
    <scope>NUCLEOTIDE SEQUENCE [LARGE SCALE GENOMIC DNA]</scope>
    <source>
        <strain evidence="2">XCT-53</strain>
    </source>
</reference>
<accession>A0A7X5F631</accession>
<name>A0A7X5F631_9HYPH</name>
<dbReference type="EMBL" id="JAABLQ010000004">
    <property type="protein sequence ID" value="NBN80448.1"/>
    <property type="molecule type" value="Genomic_DNA"/>
</dbReference>
<gene>
    <name evidence="1" type="ORF">GWI72_19400</name>
</gene>
<organism evidence="1 2">
    <name type="scientific">Pannonibacter tanglangensis</name>
    <dbReference type="NCBI Taxonomy" id="2750084"/>
    <lineage>
        <taxon>Bacteria</taxon>
        <taxon>Pseudomonadati</taxon>
        <taxon>Pseudomonadota</taxon>
        <taxon>Alphaproteobacteria</taxon>
        <taxon>Hyphomicrobiales</taxon>
        <taxon>Stappiaceae</taxon>
        <taxon>Pannonibacter</taxon>
    </lineage>
</organism>
<evidence type="ECO:0000313" key="2">
    <source>
        <dbReference type="Proteomes" id="UP000586722"/>
    </source>
</evidence>
<sequence>MICLVGVEMTEAGRAWLIGQPLHVLPTGPEDRWSRLPAVAFLPPDAGLPPQRLQDQLLAQGLAAWTPEARAVGCLAAFGAAEATARGSAVGLWRAAGSATGLPENPAASLRQRAGQPERVLARAGRFALVEGRIESLGKSRQTRYLNFGRSWASDFTVTFSSSLEGQLVAAGLDPARLTGAVVRVRGVVQTRDGPHIEVTDVAQIERAE</sequence>
<comment type="caution">
    <text evidence="1">The sequence shown here is derived from an EMBL/GenBank/DDBJ whole genome shotgun (WGS) entry which is preliminary data.</text>
</comment>